<dbReference type="InterPro" id="IPR004090">
    <property type="entry name" value="Chemotax_Me-accpt_rcpt"/>
</dbReference>
<evidence type="ECO:0000256" key="1">
    <source>
        <dbReference type="ARBA" id="ARBA00004370"/>
    </source>
</evidence>
<feature type="domain" description="HAMP" evidence="8">
    <location>
        <begin position="300"/>
        <end position="352"/>
    </location>
</feature>
<dbReference type="SMART" id="SM00283">
    <property type="entry name" value="MA"/>
    <property type="match status" value="1"/>
</dbReference>
<dbReference type="PROSITE" id="PS50885">
    <property type="entry name" value="HAMP"/>
    <property type="match status" value="1"/>
</dbReference>
<dbReference type="InterPro" id="IPR003660">
    <property type="entry name" value="HAMP_dom"/>
</dbReference>
<keyword evidence="2 4" id="KW-0807">Transducer</keyword>
<keyword evidence="5" id="KW-0175">Coiled coil</keyword>
<comment type="subcellular location">
    <subcellularLocation>
        <location evidence="1">Membrane</location>
    </subcellularLocation>
</comment>
<evidence type="ECO:0000259" key="8">
    <source>
        <dbReference type="PROSITE" id="PS50885"/>
    </source>
</evidence>
<keyword evidence="6" id="KW-0472">Membrane</keyword>
<sequence>MQNWSVKNKLAVGFSTVIVMALVLGIIALTALHKIATTVDKQQRVDNFNSYITQAGNARREYMAGYDEKDAAKAIDALSNALEFSKNNLEADADQQETTLLQKIEGYINNYTDIFGKVQDAAENVRQTKDMQHRSINDATVKMETFVNDYSQEVTLANQQAIVELEATFYEAHLYIQELLSGETNLDDVHSLVDKFDTQQSQLLNRLSSANDISRLQNIGQNLHVYLDDVVTVIKLNSELAQLSDQLIEVAGSIASQAKELRLLQDNKRTQTTDTAYTLVVAAAVITIIVGIIATLTISSSIVVPLKSVLHTAQQIGSGDLTSDVHSMRKDEIGQLLVAFGSMTKNLREIISTVKHSSTQLAASASELSAVTEQTSVNAQNQKQQTDQVAAAMHQMTITVAEVARNTETTAAAVHNADKQVSEANTTIVTAISKVDELSSKMTQSSTAMESLVSSSDQIGSIMDVIKGIAEQTNLLALNAAIEAARAGESGRGFAVVADEVRNLAQRTHESTNEIERLIEKLQSTAGQASSQVKESYDATKELVDLIGEVNVALNTISQLTGNIRDMDQQIATAAEEQTTVAEDINRNIISVRDEAEQAAAANEQTVSASVELAKLGHELQDTVAGFKV</sequence>
<proteinExistence type="inferred from homology"/>
<dbReference type="Pfam" id="PF00672">
    <property type="entry name" value="HAMP"/>
    <property type="match status" value="1"/>
</dbReference>
<dbReference type="SUPFAM" id="SSF58104">
    <property type="entry name" value="Methyl-accepting chemotaxis protein (MCP) signaling domain"/>
    <property type="match status" value="1"/>
</dbReference>
<dbReference type="RefSeq" id="WP_212596247.1">
    <property type="nucleotide sequence ID" value="NZ_CP073587.1"/>
</dbReference>
<protein>
    <submittedName>
        <fullName evidence="9">Methyl-accepting chemotaxis protein</fullName>
    </submittedName>
</protein>
<evidence type="ECO:0000259" key="7">
    <source>
        <dbReference type="PROSITE" id="PS50111"/>
    </source>
</evidence>
<keyword evidence="10" id="KW-1185">Reference proteome</keyword>
<evidence type="ECO:0000256" key="6">
    <source>
        <dbReference type="SAM" id="Phobius"/>
    </source>
</evidence>
<dbReference type="InterPro" id="IPR032255">
    <property type="entry name" value="HBM"/>
</dbReference>
<feature type="transmembrane region" description="Helical" evidence="6">
    <location>
        <begin position="12"/>
        <end position="32"/>
    </location>
</feature>
<dbReference type="SMART" id="SM00304">
    <property type="entry name" value="HAMP"/>
    <property type="match status" value="1"/>
</dbReference>
<dbReference type="InterPro" id="IPR004089">
    <property type="entry name" value="MCPsignal_dom"/>
</dbReference>
<evidence type="ECO:0000256" key="4">
    <source>
        <dbReference type="PROSITE-ProRule" id="PRU00284"/>
    </source>
</evidence>
<accession>A0ABX7YWS4</accession>
<dbReference type="Gene3D" id="1.10.287.950">
    <property type="entry name" value="Methyl-accepting chemotaxis protein"/>
    <property type="match status" value="1"/>
</dbReference>
<dbReference type="SMART" id="SM01358">
    <property type="entry name" value="HBM"/>
    <property type="match status" value="1"/>
</dbReference>
<evidence type="ECO:0000256" key="5">
    <source>
        <dbReference type="SAM" id="Coils"/>
    </source>
</evidence>
<dbReference type="Pfam" id="PF00015">
    <property type="entry name" value="MCPsignal"/>
    <property type="match status" value="1"/>
</dbReference>
<feature type="transmembrane region" description="Helical" evidence="6">
    <location>
        <begin position="276"/>
        <end position="298"/>
    </location>
</feature>
<name>A0ABX7YWS4_9GAMM</name>
<gene>
    <name evidence="9" type="ORF">KDN34_07425</name>
</gene>
<dbReference type="PRINTS" id="PR00260">
    <property type="entry name" value="CHEMTRNSDUCR"/>
</dbReference>
<reference evidence="9 10" key="1">
    <citation type="submission" date="2021-04" db="EMBL/GenBank/DDBJ databases">
        <title>Novel species identification of genus Shewanella.</title>
        <authorList>
            <person name="Liu G."/>
        </authorList>
    </citation>
    <scope>NUCLEOTIDE SEQUENCE [LARGE SCALE GENOMIC DNA]</scope>
    <source>
        <strain evidence="9 10">FJAT-54481</strain>
    </source>
</reference>
<keyword evidence="6" id="KW-1133">Transmembrane helix</keyword>
<dbReference type="Proteomes" id="UP000679575">
    <property type="component" value="Chromosome"/>
</dbReference>
<evidence type="ECO:0000256" key="2">
    <source>
        <dbReference type="ARBA" id="ARBA00023224"/>
    </source>
</evidence>
<dbReference type="EMBL" id="CP073587">
    <property type="protein sequence ID" value="QUN07245.1"/>
    <property type="molecule type" value="Genomic_DNA"/>
</dbReference>
<comment type="similarity">
    <text evidence="3">Belongs to the methyl-accepting chemotaxis (MCP) protein family.</text>
</comment>
<dbReference type="CDD" id="cd11386">
    <property type="entry name" value="MCP_signal"/>
    <property type="match status" value="1"/>
</dbReference>
<evidence type="ECO:0000313" key="10">
    <source>
        <dbReference type="Proteomes" id="UP000679575"/>
    </source>
</evidence>
<keyword evidence="6" id="KW-0812">Transmembrane</keyword>
<organism evidence="9 10">
    <name type="scientific">Shewanella yunxiaonensis</name>
    <dbReference type="NCBI Taxonomy" id="2829809"/>
    <lineage>
        <taxon>Bacteria</taxon>
        <taxon>Pseudomonadati</taxon>
        <taxon>Pseudomonadota</taxon>
        <taxon>Gammaproteobacteria</taxon>
        <taxon>Alteromonadales</taxon>
        <taxon>Shewanellaceae</taxon>
        <taxon>Shewanella</taxon>
    </lineage>
</organism>
<feature type="domain" description="Methyl-accepting transducer" evidence="7">
    <location>
        <begin position="357"/>
        <end position="593"/>
    </location>
</feature>
<dbReference type="PROSITE" id="PS50111">
    <property type="entry name" value="CHEMOTAXIS_TRANSDUC_2"/>
    <property type="match status" value="1"/>
</dbReference>
<evidence type="ECO:0000313" key="9">
    <source>
        <dbReference type="EMBL" id="QUN07245.1"/>
    </source>
</evidence>
<dbReference type="PANTHER" id="PTHR32089">
    <property type="entry name" value="METHYL-ACCEPTING CHEMOTAXIS PROTEIN MCPB"/>
    <property type="match status" value="1"/>
</dbReference>
<feature type="coiled-coil region" evidence="5">
    <location>
        <begin position="557"/>
        <end position="602"/>
    </location>
</feature>
<dbReference type="CDD" id="cd06225">
    <property type="entry name" value="HAMP"/>
    <property type="match status" value="1"/>
</dbReference>
<dbReference type="PANTHER" id="PTHR32089:SF120">
    <property type="entry name" value="METHYL-ACCEPTING CHEMOTAXIS PROTEIN TLPQ"/>
    <property type="match status" value="1"/>
</dbReference>
<evidence type="ECO:0000256" key="3">
    <source>
        <dbReference type="ARBA" id="ARBA00029447"/>
    </source>
</evidence>